<keyword evidence="5" id="KW-0067">ATP-binding</keyword>
<dbReference type="RefSeq" id="WP_118478894.1">
    <property type="nucleotide sequence ID" value="NZ_DBEZNG010000057.1"/>
</dbReference>
<evidence type="ECO:0000256" key="8">
    <source>
        <dbReference type="RuleBase" id="RU000384"/>
    </source>
</evidence>
<dbReference type="GO" id="GO:0006542">
    <property type="term" value="P:glutamine biosynthetic process"/>
    <property type="evidence" value="ECO:0007669"/>
    <property type="project" value="InterPro"/>
</dbReference>
<protein>
    <submittedName>
        <fullName evidence="11">Glutamine synthetase family protein</fullName>
    </submittedName>
</protein>
<dbReference type="InterPro" id="IPR008146">
    <property type="entry name" value="Gln_synth_cat_dom"/>
</dbReference>
<dbReference type="SUPFAM" id="SSF55931">
    <property type="entry name" value="Glutamine synthetase/guanido kinase"/>
    <property type="match status" value="1"/>
</dbReference>
<keyword evidence="4" id="KW-0547">Nucleotide-binding</keyword>
<dbReference type="Gene3D" id="3.30.590.10">
    <property type="entry name" value="Glutamine synthetase/guanido kinase, catalytic domain"/>
    <property type="match status" value="1"/>
</dbReference>
<keyword evidence="3" id="KW-0436">Ligase</keyword>
<dbReference type="PROSITE" id="PS51986">
    <property type="entry name" value="GS_BETA_GRASP"/>
    <property type="match status" value="1"/>
</dbReference>
<dbReference type="Pfam" id="PF00120">
    <property type="entry name" value="Gln-synt_C"/>
    <property type="match status" value="1"/>
</dbReference>
<dbReference type="InterPro" id="IPR008147">
    <property type="entry name" value="Gln_synt_N"/>
</dbReference>
<dbReference type="GO" id="GO:0005524">
    <property type="term" value="F:ATP binding"/>
    <property type="evidence" value="ECO:0007669"/>
    <property type="project" value="UniProtKB-KW"/>
</dbReference>
<dbReference type="Proteomes" id="UP001298753">
    <property type="component" value="Unassembled WGS sequence"/>
</dbReference>
<evidence type="ECO:0000259" key="9">
    <source>
        <dbReference type="PROSITE" id="PS51986"/>
    </source>
</evidence>
<comment type="similarity">
    <text evidence="2 7 8">Belongs to the glutamine synthetase family.</text>
</comment>
<evidence type="ECO:0000313" key="12">
    <source>
        <dbReference type="Proteomes" id="UP001298753"/>
    </source>
</evidence>
<dbReference type="Gene3D" id="3.10.20.70">
    <property type="entry name" value="Glutamine synthetase, N-terminal domain"/>
    <property type="match status" value="1"/>
</dbReference>
<accession>A0AAW4VY90</accession>
<evidence type="ECO:0000256" key="5">
    <source>
        <dbReference type="ARBA" id="ARBA00022840"/>
    </source>
</evidence>
<dbReference type="SUPFAM" id="SSF54368">
    <property type="entry name" value="Glutamine synthetase, N-terminal domain"/>
    <property type="match status" value="1"/>
</dbReference>
<dbReference type="PROSITE" id="PS51987">
    <property type="entry name" value="GS_CATALYTIC"/>
    <property type="match status" value="1"/>
</dbReference>
<dbReference type="SMART" id="SM01230">
    <property type="entry name" value="Gln-synt_C"/>
    <property type="match status" value="1"/>
</dbReference>
<evidence type="ECO:0000313" key="11">
    <source>
        <dbReference type="EMBL" id="MCC2176098.1"/>
    </source>
</evidence>
<evidence type="ECO:0000256" key="7">
    <source>
        <dbReference type="PROSITE-ProRule" id="PRU01330"/>
    </source>
</evidence>
<dbReference type="GO" id="GO:0004356">
    <property type="term" value="F:glutamine synthetase activity"/>
    <property type="evidence" value="ECO:0007669"/>
    <property type="project" value="InterPro"/>
</dbReference>
<sequence>MDTTMSEVVQFIQENDVKFIRLAFCDIFGNQKNIAIMPTELERAFEQGIHFNAAALRGFLNVEASDLLLFPDPATLSVLPWRPAQGRVVRFYCDIRYPDGTPFEGDGRHLLREANRRARRAGYSLTMGTASEFYLFELDENGHPTTIPHDHGEYFDVAPLDKAENVRRQICLTLEEMNIQPESSHHEQGPGQNEVDFRYAEALEAADNFVTFKWVVKSMASSSGLFASFLPKPLPHAPGSGLHLSVSINKNGKNLFQPSFEESAEGQSFVAGILQRAAEMTIFCNPLTNSFQRLGEFEAPKYITWSHQNSRPLITVPLSEDSTAHRFKLRAFDGCINPYIVFALLIHAGLDGIEQGLPLPPACDENLFTASDEVRARYETLPGALCDAIRIAKDSDFITKYLPEKARTAFFAAKQAEHDRIVLADDRTAAERSLYFERY</sequence>
<keyword evidence="6" id="KW-0460">Magnesium</keyword>
<dbReference type="PANTHER" id="PTHR43785">
    <property type="entry name" value="GAMMA-GLUTAMYLPUTRESCINE SYNTHETASE"/>
    <property type="match status" value="1"/>
</dbReference>
<evidence type="ECO:0000256" key="1">
    <source>
        <dbReference type="ARBA" id="ARBA00001946"/>
    </source>
</evidence>
<dbReference type="PROSITE" id="PS00181">
    <property type="entry name" value="GLNA_ATP"/>
    <property type="match status" value="1"/>
</dbReference>
<dbReference type="InterPro" id="IPR027303">
    <property type="entry name" value="Gln_synth_gly_rich_site"/>
</dbReference>
<name>A0AAW4VY90_9FIRM</name>
<evidence type="ECO:0000256" key="6">
    <source>
        <dbReference type="ARBA" id="ARBA00022842"/>
    </source>
</evidence>
<reference evidence="11 12" key="1">
    <citation type="submission" date="2021-10" db="EMBL/GenBank/DDBJ databases">
        <title>Anaerobic single-cell dispensing facilitates the cultivation of human gut bacteria.</title>
        <authorList>
            <person name="Afrizal A."/>
        </authorList>
    </citation>
    <scope>NUCLEOTIDE SEQUENCE [LARGE SCALE GENOMIC DNA]</scope>
    <source>
        <strain evidence="11 12">CLA-AA-H270</strain>
    </source>
</reference>
<dbReference type="InterPro" id="IPR014746">
    <property type="entry name" value="Gln_synth/guanido_kin_cat_dom"/>
</dbReference>
<comment type="caution">
    <text evidence="11">The sequence shown here is derived from an EMBL/GenBank/DDBJ whole genome shotgun (WGS) entry which is preliminary data.</text>
</comment>
<feature type="domain" description="GS catalytic" evidence="10">
    <location>
        <begin position="107"/>
        <end position="439"/>
    </location>
</feature>
<gene>
    <name evidence="11" type="ORF">LKD22_02960</name>
</gene>
<evidence type="ECO:0000256" key="4">
    <source>
        <dbReference type="ARBA" id="ARBA00022741"/>
    </source>
</evidence>
<evidence type="ECO:0000256" key="3">
    <source>
        <dbReference type="ARBA" id="ARBA00022598"/>
    </source>
</evidence>
<evidence type="ECO:0000256" key="2">
    <source>
        <dbReference type="ARBA" id="ARBA00009897"/>
    </source>
</evidence>
<dbReference type="AlphaFoldDB" id="A0AAW4VY90"/>
<comment type="cofactor">
    <cofactor evidence="1">
        <name>Mg(2+)</name>
        <dbReference type="ChEBI" id="CHEBI:18420"/>
    </cofactor>
</comment>
<dbReference type="GeneID" id="98660932"/>
<organism evidence="11 12">
    <name type="scientific">Agathobaculum butyriciproducens</name>
    <dbReference type="NCBI Taxonomy" id="1628085"/>
    <lineage>
        <taxon>Bacteria</taxon>
        <taxon>Bacillati</taxon>
        <taxon>Bacillota</taxon>
        <taxon>Clostridia</taxon>
        <taxon>Eubacteriales</taxon>
        <taxon>Butyricicoccaceae</taxon>
        <taxon>Agathobaculum</taxon>
    </lineage>
</organism>
<keyword evidence="12" id="KW-1185">Reference proteome</keyword>
<dbReference type="InterPro" id="IPR036651">
    <property type="entry name" value="Gln_synt_N_sf"/>
</dbReference>
<dbReference type="EMBL" id="JAJEPX010000005">
    <property type="protein sequence ID" value="MCC2176098.1"/>
    <property type="molecule type" value="Genomic_DNA"/>
</dbReference>
<dbReference type="PANTHER" id="PTHR43785:SF12">
    <property type="entry name" value="TYPE-1 GLUTAMINE SYNTHETASE 2"/>
    <property type="match status" value="1"/>
</dbReference>
<evidence type="ECO:0000259" key="10">
    <source>
        <dbReference type="PROSITE" id="PS51987"/>
    </source>
</evidence>
<dbReference type="Pfam" id="PF03951">
    <property type="entry name" value="Gln-synt_N"/>
    <property type="match status" value="1"/>
</dbReference>
<feature type="domain" description="GS beta-grasp" evidence="9">
    <location>
        <begin position="15"/>
        <end position="100"/>
    </location>
</feature>
<proteinExistence type="inferred from homology"/>